<keyword evidence="5" id="KW-0961">Cell wall biogenesis/degradation</keyword>
<feature type="domain" description="GH16" evidence="6">
    <location>
        <begin position="2"/>
        <end position="215"/>
    </location>
</feature>
<keyword evidence="5" id="KW-0134">Cell wall</keyword>
<keyword evidence="7" id="KW-0328">Glycosyltransferase</keyword>
<comment type="similarity">
    <text evidence="5">Belongs to the glycosyl hydrolase 16 family.</text>
</comment>
<dbReference type="GO" id="GO:0048046">
    <property type="term" value="C:apoplast"/>
    <property type="evidence" value="ECO:0007669"/>
    <property type="project" value="UniProtKB-SubCell"/>
</dbReference>
<keyword evidence="4 5" id="KW-0326">Glycosidase</keyword>
<dbReference type="Pfam" id="PF00722">
    <property type="entry name" value="Glyco_hydro_16"/>
    <property type="match status" value="1"/>
</dbReference>
<dbReference type="PANTHER" id="PTHR31062">
    <property type="entry name" value="XYLOGLUCAN ENDOTRANSGLUCOSYLASE/HYDROLASE PROTEIN 8-RELATED"/>
    <property type="match status" value="1"/>
</dbReference>
<dbReference type="GO" id="GO:0016762">
    <property type="term" value="F:xyloglucan:xyloglucosyl transferase activity"/>
    <property type="evidence" value="ECO:0007669"/>
    <property type="project" value="UniProtKB-EC"/>
</dbReference>
<gene>
    <name evidence="7" type="ORF">Din_004613</name>
</gene>
<keyword evidence="5" id="KW-0964">Secreted</keyword>
<protein>
    <recommendedName>
        <fullName evidence="5">Xyloglucan endotransglucosylase/hydrolase</fullName>
        <ecNumber evidence="5">2.4.1.207</ecNumber>
    </recommendedName>
</protein>
<dbReference type="InterPro" id="IPR013320">
    <property type="entry name" value="ConA-like_dom_sf"/>
</dbReference>
<evidence type="ECO:0000313" key="7">
    <source>
        <dbReference type="EMBL" id="MPA35172.1"/>
    </source>
</evidence>
<evidence type="ECO:0000256" key="4">
    <source>
        <dbReference type="ARBA" id="ARBA00023295"/>
    </source>
</evidence>
<comment type="PTM">
    <text evidence="5">Contains at least one intrachain disulfide bond essential for its enzymatic activity.</text>
</comment>
<proteinExistence type="inferred from homology"/>
<dbReference type="Gene3D" id="2.60.120.200">
    <property type="match status" value="1"/>
</dbReference>
<dbReference type="InterPro" id="IPR010713">
    <property type="entry name" value="XET_C"/>
</dbReference>
<keyword evidence="2 5" id="KW-0378">Hydrolase</keyword>
<keyword evidence="1 5" id="KW-0808">Transferase</keyword>
<dbReference type="GO" id="GO:0071555">
    <property type="term" value="P:cell wall organization"/>
    <property type="evidence" value="ECO:0007669"/>
    <property type="project" value="UniProtKB-KW"/>
</dbReference>
<evidence type="ECO:0000256" key="5">
    <source>
        <dbReference type="RuleBase" id="RU361120"/>
    </source>
</evidence>
<dbReference type="InterPro" id="IPR044791">
    <property type="entry name" value="Beta-glucanase/XTH"/>
</dbReference>
<dbReference type="InterPro" id="IPR016455">
    <property type="entry name" value="XTH"/>
</dbReference>
<evidence type="ECO:0000256" key="1">
    <source>
        <dbReference type="ARBA" id="ARBA00022679"/>
    </source>
</evidence>
<dbReference type="GO" id="GO:0010411">
    <property type="term" value="P:xyloglucan metabolic process"/>
    <property type="evidence" value="ECO:0007669"/>
    <property type="project" value="InterPro"/>
</dbReference>
<organism evidence="7">
    <name type="scientific">Davidia involucrata</name>
    <name type="common">Dove tree</name>
    <dbReference type="NCBI Taxonomy" id="16924"/>
    <lineage>
        <taxon>Eukaryota</taxon>
        <taxon>Viridiplantae</taxon>
        <taxon>Streptophyta</taxon>
        <taxon>Embryophyta</taxon>
        <taxon>Tracheophyta</taxon>
        <taxon>Spermatophyta</taxon>
        <taxon>Magnoliopsida</taxon>
        <taxon>eudicotyledons</taxon>
        <taxon>Gunneridae</taxon>
        <taxon>Pentapetalae</taxon>
        <taxon>asterids</taxon>
        <taxon>Cornales</taxon>
        <taxon>Nyssaceae</taxon>
        <taxon>Davidia</taxon>
    </lineage>
</organism>
<keyword evidence="3" id="KW-1015">Disulfide bond</keyword>
<reference evidence="7" key="1">
    <citation type="submission" date="2019-08" db="EMBL/GenBank/DDBJ databases">
        <title>Reference gene set and small RNA set construction with multiple tissues from Davidia involucrata Baill.</title>
        <authorList>
            <person name="Yang H."/>
            <person name="Zhou C."/>
            <person name="Li G."/>
            <person name="Wang J."/>
            <person name="Gao P."/>
            <person name="Wang M."/>
            <person name="Wang R."/>
            <person name="Zhao Y."/>
        </authorList>
    </citation>
    <scope>NUCLEOTIDE SEQUENCE</scope>
    <source>
        <tissue evidence="7">Mixed with DoveR01_LX</tissue>
    </source>
</reference>
<dbReference type="AlphaFoldDB" id="A0A5B6YTH0"/>
<comment type="subcellular location">
    <subcellularLocation>
        <location evidence="5">Secreted</location>
        <location evidence="5">Cell wall</location>
    </subcellularLocation>
    <subcellularLocation>
        <location evidence="5">Secreted</location>
        <location evidence="5">Extracellular space</location>
        <location evidence="5">Apoplast</location>
    </subcellularLocation>
</comment>
<feature type="signal peptide" evidence="5">
    <location>
        <begin position="1"/>
        <end position="29"/>
    </location>
</feature>
<dbReference type="GO" id="GO:0004553">
    <property type="term" value="F:hydrolase activity, hydrolyzing O-glycosyl compounds"/>
    <property type="evidence" value="ECO:0007669"/>
    <property type="project" value="InterPro"/>
</dbReference>
<sequence length="276" mass="31359">MASYSSLTLSQKMLIISLILLNSLLAASAGNFLKDFDIIDGHENAKILNNGQLSIATLGPGSGTAFASQKDYLFGKFDIQLKFDPKNTALVNFNYYLTTRGATPEILMNITGAERGDRFILETGFAPENKKEQRIYLWFDPRANFHTYSILWNSEQIIFYVDDTPIRVFKNLKSPDVPFPTYYPMQVSFDIWNNNVPEKKAPLTATLRNFSADACVWSSQSSRCNSLGTWRSQMLDFHGINKLKWVQRKFMIYNYCADKARFPHGPPQECSANNLA</sequence>
<dbReference type="GO" id="GO:0042546">
    <property type="term" value="P:cell wall biogenesis"/>
    <property type="evidence" value="ECO:0007669"/>
    <property type="project" value="InterPro"/>
</dbReference>
<dbReference type="InterPro" id="IPR000757">
    <property type="entry name" value="Beta-glucanase-like"/>
</dbReference>
<evidence type="ECO:0000259" key="6">
    <source>
        <dbReference type="PROSITE" id="PS51762"/>
    </source>
</evidence>
<name>A0A5B6YTH0_DAVIN</name>
<dbReference type="EC" id="2.4.1.207" evidence="5"/>
<keyword evidence="5" id="KW-0052">Apoplast</keyword>
<dbReference type="PIRSF" id="PIRSF005604">
    <property type="entry name" value="XET"/>
    <property type="match status" value="1"/>
</dbReference>
<feature type="chain" id="PRO_5023156307" description="Xyloglucan endotransglucosylase/hydrolase" evidence="5">
    <location>
        <begin position="30"/>
        <end position="276"/>
    </location>
</feature>
<dbReference type="EMBL" id="GHES01004613">
    <property type="protein sequence ID" value="MPA35172.1"/>
    <property type="molecule type" value="Transcribed_RNA"/>
</dbReference>
<evidence type="ECO:0000256" key="3">
    <source>
        <dbReference type="ARBA" id="ARBA00023157"/>
    </source>
</evidence>
<comment type="function">
    <text evidence="5">Catalyzes xyloglucan endohydrolysis (XEH) and/or endotransglycosylation (XET). Cleaves and religates xyloglucan polymers, an essential constituent of the primary cell wall, and thereby participates in cell wall construction of growing tissues.</text>
</comment>
<evidence type="ECO:0000256" key="2">
    <source>
        <dbReference type="ARBA" id="ARBA00022801"/>
    </source>
</evidence>
<keyword evidence="5" id="KW-0732">Signal</keyword>
<accession>A0A5B6YTH0</accession>
<dbReference type="SUPFAM" id="SSF49899">
    <property type="entry name" value="Concanavalin A-like lectins/glucanases"/>
    <property type="match status" value="1"/>
</dbReference>
<dbReference type="PROSITE" id="PS51762">
    <property type="entry name" value="GH16_2"/>
    <property type="match status" value="1"/>
</dbReference>
<dbReference type="Pfam" id="PF06955">
    <property type="entry name" value="XET_C"/>
    <property type="match status" value="1"/>
</dbReference>